<protein>
    <submittedName>
        <fullName evidence="3">Transcriptional regulator, LysR family</fullName>
    </submittedName>
</protein>
<proteinExistence type="inferred from homology"/>
<evidence type="ECO:0000256" key="1">
    <source>
        <dbReference type="ARBA" id="ARBA00009437"/>
    </source>
</evidence>
<dbReference type="SUPFAM" id="SSF53850">
    <property type="entry name" value="Periplasmic binding protein-like II"/>
    <property type="match status" value="1"/>
</dbReference>
<dbReference type="InterPro" id="IPR005119">
    <property type="entry name" value="LysR_subst-bd"/>
</dbReference>
<comment type="caution">
    <text evidence="3">The sequence shown here is derived from an EMBL/GenBank/DDBJ whole genome shotgun (WGS) entry which is preliminary data.</text>
</comment>
<evidence type="ECO:0000259" key="2">
    <source>
        <dbReference type="Pfam" id="PF03466"/>
    </source>
</evidence>
<dbReference type="InterPro" id="IPR058163">
    <property type="entry name" value="LysR-type_TF_proteobact-type"/>
</dbReference>
<dbReference type="Pfam" id="PF03466">
    <property type="entry name" value="LysR_substrate"/>
    <property type="match status" value="1"/>
</dbReference>
<evidence type="ECO:0000313" key="4">
    <source>
        <dbReference type="Proteomes" id="UP000004814"/>
    </source>
</evidence>
<dbReference type="PANTHER" id="PTHR30537">
    <property type="entry name" value="HTH-TYPE TRANSCRIPTIONAL REGULATOR"/>
    <property type="match status" value="1"/>
</dbReference>
<dbReference type="InterPro" id="IPR036388">
    <property type="entry name" value="WH-like_DNA-bd_sf"/>
</dbReference>
<reference evidence="3 4" key="1">
    <citation type="submission" date="2008-03" db="EMBL/GenBank/DDBJ databases">
        <title>Sequencing of the draft genome and assembly of Burkholderia ambifaria MEX-5.</title>
        <authorList>
            <consortium name="US DOE Joint Genome Institute (JGI-PGF)"/>
            <person name="Copeland A."/>
            <person name="Lucas S."/>
            <person name="Lapidus A."/>
            <person name="Glavina del Rio T."/>
            <person name="Dalin E."/>
            <person name="Tice H."/>
            <person name="Bruce D."/>
            <person name="Goodwin L."/>
            <person name="Pitluck S."/>
            <person name="Larimer F."/>
            <person name="Land M.L."/>
            <person name="Hauser L."/>
            <person name="Tiedje J."/>
            <person name="Richardson P."/>
        </authorList>
    </citation>
    <scope>NUCLEOTIDE SEQUENCE [LARGE SCALE GENOMIC DNA]</scope>
    <source>
        <strain evidence="3 4">MEX-5</strain>
    </source>
</reference>
<accession>B1T0B0</accession>
<dbReference type="PATRIC" id="fig|396597.7.peg.7139"/>
<dbReference type="Gene3D" id="3.40.190.10">
    <property type="entry name" value="Periplasmic binding protein-like II"/>
    <property type="match status" value="1"/>
</dbReference>
<dbReference type="Proteomes" id="UP000004814">
    <property type="component" value="Unassembled WGS sequence"/>
</dbReference>
<evidence type="ECO:0000313" key="3">
    <source>
        <dbReference type="EMBL" id="EDT43014.1"/>
    </source>
</evidence>
<feature type="domain" description="LysR substrate-binding" evidence="2">
    <location>
        <begin position="56"/>
        <end position="121"/>
    </location>
</feature>
<gene>
    <name evidence="3" type="ORF">BamMEX5DRAFT_1226</name>
</gene>
<dbReference type="PANTHER" id="PTHR30537:SF5">
    <property type="entry name" value="HTH-TYPE TRANSCRIPTIONAL ACTIVATOR TTDR-RELATED"/>
    <property type="match status" value="1"/>
</dbReference>
<dbReference type="Gene3D" id="1.10.10.10">
    <property type="entry name" value="Winged helix-like DNA-binding domain superfamily/Winged helix DNA-binding domain"/>
    <property type="match status" value="1"/>
</dbReference>
<sequence>MRPWSREPAAFPNAWLFNRTTRSLTLTQEGRELHERTLRLLAEREAIEQAAVSARSEPAGILKVTAPLPIGIHLIAPALPAFRKRFPKLSIDLRLGDHFVDLVGEGVDVAIRAGVDTSDAVAAVMVAGRGVGITPYVAASYVKRGELVPLLTEFVEPRSTITALWPQSRRSSPNVKAFVAHLTKVFAAYAADK</sequence>
<comment type="similarity">
    <text evidence="1">Belongs to the LysR transcriptional regulatory family.</text>
</comment>
<dbReference type="Gene3D" id="3.40.190.290">
    <property type="match status" value="1"/>
</dbReference>
<organism evidence="3 4">
    <name type="scientific">Burkholderia ambifaria MEX-5</name>
    <dbReference type="NCBI Taxonomy" id="396597"/>
    <lineage>
        <taxon>Bacteria</taxon>
        <taxon>Pseudomonadati</taxon>
        <taxon>Pseudomonadota</taxon>
        <taxon>Betaproteobacteria</taxon>
        <taxon>Burkholderiales</taxon>
        <taxon>Burkholderiaceae</taxon>
        <taxon>Burkholderia</taxon>
        <taxon>Burkholderia cepacia complex</taxon>
    </lineage>
</organism>
<name>B1T0B0_9BURK</name>
<dbReference type="EMBL" id="ABLK01000024">
    <property type="protein sequence ID" value="EDT43014.1"/>
    <property type="molecule type" value="Genomic_DNA"/>
</dbReference>
<dbReference type="AlphaFoldDB" id="B1T0B0"/>